<feature type="transmembrane region" description="Helical" evidence="1">
    <location>
        <begin position="63"/>
        <end position="81"/>
    </location>
</feature>
<feature type="transmembrane region" description="Helical" evidence="1">
    <location>
        <begin position="87"/>
        <end position="108"/>
    </location>
</feature>
<organism evidence="3 4">
    <name type="scientific">Sphaerochaeta globosa (strain ATCC BAA-1886 / DSM 22777 / Buddy)</name>
    <name type="common">Spirochaeta sp. (strain Buddy)</name>
    <dbReference type="NCBI Taxonomy" id="158189"/>
    <lineage>
        <taxon>Bacteria</taxon>
        <taxon>Pseudomonadati</taxon>
        <taxon>Spirochaetota</taxon>
        <taxon>Spirochaetia</taxon>
        <taxon>Spirochaetales</taxon>
        <taxon>Sphaerochaetaceae</taxon>
        <taxon>Sphaerochaeta</taxon>
    </lineage>
</organism>
<evidence type="ECO:0000313" key="3">
    <source>
        <dbReference type="EMBL" id="ADY14551.1"/>
    </source>
</evidence>
<keyword evidence="1" id="KW-0812">Transmembrane</keyword>
<dbReference type="KEGG" id="sbu:SpiBuddy_2742"/>
<name>F0RRU6_SPHGB</name>
<feature type="transmembrane region" description="Helical" evidence="1">
    <location>
        <begin position="32"/>
        <end position="51"/>
    </location>
</feature>
<keyword evidence="4" id="KW-1185">Reference proteome</keyword>
<feature type="transmembrane region" description="Helical" evidence="1">
    <location>
        <begin position="120"/>
        <end position="136"/>
    </location>
</feature>
<evidence type="ECO:0000259" key="2">
    <source>
        <dbReference type="Pfam" id="PF00892"/>
    </source>
</evidence>
<dbReference type="PANTHER" id="PTHR22911">
    <property type="entry name" value="ACYL-MALONYL CONDENSING ENZYME-RELATED"/>
    <property type="match status" value="1"/>
</dbReference>
<dbReference type="Proteomes" id="UP000008466">
    <property type="component" value="Chromosome"/>
</dbReference>
<keyword evidence="1" id="KW-1133">Transmembrane helix</keyword>
<gene>
    <name evidence="3" type="ordered locus">SpiBuddy_2742</name>
</gene>
<dbReference type="InterPro" id="IPR037185">
    <property type="entry name" value="EmrE-like"/>
</dbReference>
<feature type="transmembrane region" description="Helical" evidence="1">
    <location>
        <begin position="177"/>
        <end position="198"/>
    </location>
</feature>
<feature type="transmembrane region" description="Helical" evidence="1">
    <location>
        <begin position="148"/>
        <end position="165"/>
    </location>
</feature>
<dbReference type="InterPro" id="IPR000620">
    <property type="entry name" value="EamA_dom"/>
</dbReference>
<sequence>MQTPLLQYLSALLLFGSNGVIASHIQADSLTIVFFRTTLGFFGLLLVHLLSSKSKHAATETKQIGLLVQSGVYMGLGWASLYKAYTLIGVGVSSLLYYTGPIIVLVVSIVRKKEPYNHRILVACLLVIMGMLLIQGDADLQGKSTQGMLYGLFSGCMYAVMVLTNRQVGKGSGLVHTLCQLGGSTLVVTLVIFLSHRFTYPQTAVSWLNILVLGLGNTALGCFLYFNSIAALPLKSVAILGYLEPVSAVFFSILFLKESFGLEKLIGCACIVLAALWTERIKSPRYTEV</sequence>
<feature type="transmembrane region" description="Helical" evidence="1">
    <location>
        <begin position="204"/>
        <end position="226"/>
    </location>
</feature>
<evidence type="ECO:0000256" key="1">
    <source>
        <dbReference type="SAM" id="Phobius"/>
    </source>
</evidence>
<dbReference type="EMBL" id="CP002541">
    <property type="protein sequence ID" value="ADY14551.1"/>
    <property type="molecule type" value="Genomic_DNA"/>
</dbReference>
<dbReference type="HOGENOM" id="CLU_033863_15_1_12"/>
<feature type="transmembrane region" description="Helical" evidence="1">
    <location>
        <begin position="238"/>
        <end position="256"/>
    </location>
</feature>
<dbReference type="RefSeq" id="WP_013608395.1">
    <property type="nucleotide sequence ID" value="NC_015152.1"/>
</dbReference>
<dbReference type="Pfam" id="PF00892">
    <property type="entry name" value="EamA"/>
    <property type="match status" value="2"/>
</dbReference>
<dbReference type="STRING" id="158189.SpiBuddy_2742"/>
<dbReference type="AlphaFoldDB" id="F0RRU6"/>
<dbReference type="SUPFAM" id="SSF103481">
    <property type="entry name" value="Multidrug resistance efflux transporter EmrE"/>
    <property type="match status" value="2"/>
</dbReference>
<dbReference type="eggNOG" id="COG0697">
    <property type="taxonomic scope" value="Bacteria"/>
</dbReference>
<accession>F0RRU6</accession>
<feature type="domain" description="EamA" evidence="2">
    <location>
        <begin position="147"/>
        <end position="277"/>
    </location>
</feature>
<dbReference type="PANTHER" id="PTHR22911:SF102">
    <property type="entry name" value="MEMBRANE PROTEIN"/>
    <property type="match status" value="1"/>
</dbReference>
<keyword evidence="1" id="KW-0472">Membrane</keyword>
<dbReference type="GO" id="GO:0016020">
    <property type="term" value="C:membrane"/>
    <property type="evidence" value="ECO:0007669"/>
    <property type="project" value="InterPro"/>
</dbReference>
<dbReference type="OrthoDB" id="9806718at2"/>
<feature type="transmembrane region" description="Helical" evidence="1">
    <location>
        <begin position="262"/>
        <end position="278"/>
    </location>
</feature>
<dbReference type="Gene3D" id="1.10.3730.20">
    <property type="match status" value="1"/>
</dbReference>
<evidence type="ECO:0000313" key="4">
    <source>
        <dbReference type="Proteomes" id="UP000008466"/>
    </source>
</evidence>
<proteinExistence type="predicted"/>
<reference evidence="4" key="1">
    <citation type="submission" date="2011-02" db="EMBL/GenBank/DDBJ databases">
        <title>Complete sequence of Spirochaeta sp. Buddy.</title>
        <authorList>
            <person name="Lucas S."/>
            <person name="Copeland A."/>
            <person name="Lapidus A."/>
            <person name="Cheng J.-F."/>
            <person name="Goodwin L."/>
            <person name="Pitluck S."/>
            <person name="Zeytun A."/>
            <person name="Detter J.C."/>
            <person name="Han C."/>
            <person name="Tapia R."/>
            <person name="Land M."/>
            <person name="Hauser L."/>
            <person name="Kyrpides N."/>
            <person name="Ivanova N."/>
            <person name="Mikhailova N."/>
            <person name="Pagani I."/>
            <person name="Ritalahti K.M."/>
            <person name="Loeffler F.E."/>
            <person name="Woyke T."/>
        </authorList>
    </citation>
    <scope>NUCLEOTIDE SEQUENCE [LARGE SCALE GENOMIC DNA]</scope>
    <source>
        <strain evidence="4">ATCC BAA-1886 / DSM 22777 / Buddy</strain>
    </source>
</reference>
<protein>
    <recommendedName>
        <fullName evidence="2">EamA domain-containing protein</fullName>
    </recommendedName>
</protein>
<feature type="domain" description="EamA" evidence="2">
    <location>
        <begin position="8"/>
        <end position="134"/>
    </location>
</feature>